<keyword evidence="1" id="KW-0472">Membrane</keyword>
<dbReference type="AlphaFoldDB" id="A0A3N9TL24"/>
<keyword evidence="1" id="KW-1133">Transmembrane helix</keyword>
<dbReference type="PROSITE" id="PS50883">
    <property type="entry name" value="EAL"/>
    <property type="match status" value="1"/>
</dbReference>
<keyword evidence="1" id="KW-0812">Transmembrane</keyword>
<accession>A0A3N9TL24</accession>
<comment type="caution">
    <text evidence="3">The sequence shown here is derived from an EMBL/GenBank/DDBJ whole genome shotgun (WGS) entry which is preliminary data.</text>
</comment>
<evidence type="ECO:0000256" key="1">
    <source>
        <dbReference type="SAM" id="Phobius"/>
    </source>
</evidence>
<protein>
    <submittedName>
        <fullName evidence="3">EAL domain-containing protein</fullName>
    </submittedName>
</protein>
<dbReference type="Pfam" id="PF00563">
    <property type="entry name" value="EAL"/>
    <property type="match status" value="1"/>
</dbReference>
<feature type="transmembrane region" description="Helical" evidence="1">
    <location>
        <begin position="9"/>
        <end position="30"/>
    </location>
</feature>
<organism evidence="3 4">
    <name type="scientific">Vibrio viridaestus</name>
    <dbReference type="NCBI Taxonomy" id="2487322"/>
    <lineage>
        <taxon>Bacteria</taxon>
        <taxon>Pseudomonadati</taxon>
        <taxon>Pseudomonadota</taxon>
        <taxon>Gammaproteobacteria</taxon>
        <taxon>Vibrionales</taxon>
        <taxon>Vibrionaceae</taxon>
        <taxon>Vibrio</taxon>
    </lineage>
</organism>
<dbReference type="SMART" id="SM00052">
    <property type="entry name" value="EAL"/>
    <property type="match status" value="1"/>
</dbReference>
<dbReference type="Proteomes" id="UP000281112">
    <property type="component" value="Unassembled WGS sequence"/>
</dbReference>
<dbReference type="RefSeq" id="WP_124935471.1">
    <property type="nucleotide sequence ID" value="NZ_RJVQ01000001.1"/>
</dbReference>
<dbReference type="SUPFAM" id="SSF141868">
    <property type="entry name" value="EAL domain-like"/>
    <property type="match status" value="1"/>
</dbReference>
<reference evidence="3 4" key="1">
    <citation type="submission" date="2018-11" db="EMBL/GenBank/DDBJ databases">
        <title>Vibrio LJC006 sp. nov., isolated from seawater during the bloom of the enteromorpha.</title>
        <authorList>
            <person name="Liang J."/>
        </authorList>
    </citation>
    <scope>NUCLEOTIDE SEQUENCE [LARGE SCALE GENOMIC DNA]</scope>
    <source>
        <strain evidence="3 4">LJC006</strain>
    </source>
</reference>
<evidence type="ECO:0000259" key="2">
    <source>
        <dbReference type="PROSITE" id="PS50883"/>
    </source>
</evidence>
<gene>
    <name evidence="3" type="ORF">EES38_01915</name>
</gene>
<keyword evidence="4" id="KW-1185">Reference proteome</keyword>
<evidence type="ECO:0000313" key="4">
    <source>
        <dbReference type="Proteomes" id="UP000281112"/>
    </source>
</evidence>
<dbReference type="InterPro" id="IPR050706">
    <property type="entry name" value="Cyclic-di-GMP_PDE-like"/>
</dbReference>
<dbReference type="CDD" id="cd01948">
    <property type="entry name" value="EAL"/>
    <property type="match status" value="1"/>
</dbReference>
<dbReference type="InterPro" id="IPR001633">
    <property type="entry name" value="EAL_dom"/>
</dbReference>
<feature type="domain" description="EAL" evidence="2">
    <location>
        <begin position="422"/>
        <end position="674"/>
    </location>
</feature>
<dbReference type="PANTHER" id="PTHR33121">
    <property type="entry name" value="CYCLIC DI-GMP PHOSPHODIESTERASE PDEF"/>
    <property type="match status" value="1"/>
</dbReference>
<dbReference type="EMBL" id="RJVQ01000001">
    <property type="protein sequence ID" value="RQW64821.1"/>
    <property type="molecule type" value="Genomic_DNA"/>
</dbReference>
<dbReference type="InterPro" id="IPR035919">
    <property type="entry name" value="EAL_sf"/>
</dbReference>
<dbReference type="OrthoDB" id="9804951at2"/>
<dbReference type="PANTHER" id="PTHR33121:SF79">
    <property type="entry name" value="CYCLIC DI-GMP PHOSPHODIESTERASE PDED-RELATED"/>
    <property type="match status" value="1"/>
</dbReference>
<evidence type="ECO:0000313" key="3">
    <source>
        <dbReference type="EMBL" id="RQW64821.1"/>
    </source>
</evidence>
<dbReference type="GO" id="GO:0071111">
    <property type="term" value="F:cyclic-guanylate-specific phosphodiesterase activity"/>
    <property type="evidence" value="ECO:0007669"/>
    <property type="project" value="InterPro"/>
</dbReference>
<sequence>MIRKTIPLLSFYSGVIVFALFISLCTLIFISSDANYKSLSLINMPESRVAIAGKPTDKKTLNQTDTSVNLRCDATSLNDLTMCGVVFYLPQNEQQRYPSFDDYDSLTASISASSTSAYYSGKVTIFIKTVYDENNPSRDMANTKYQAVRFIPHKESTFDLQDFNVENWWLNQFDVPYQDSHRDLSDVMSVEVYISDIPLQYAGQYQLKINTLKLDGCFIHFSQFYEWMSIAWPLLIIAILLHYFVHTRVILKKSRLRLYTDKETGFFTAEKLIRDYTSLSKNNLQAHCVKVINYKSLCEKMGRKLTTQLLVSNWQRCTIEMKSNTLPIYRVSEDEFIVIKQGEPLKESSYQIVLDTCALGTTINDEGQFSLDVLIGVVPADHMPVSAQELIEKCHLVTSYAESQQQKLMYYSDDVLKIHKEELFILSCIKSSLKNQEFYLQFMPIYNADEEEVTGVEVIIRSHSEKLKDIDPENYIQVAEKYGVIKQIDLWVVEETFKTISRLCCTEKPCCRFSINISSREMLDNSFIVEFKKLIDAYKINPKYICIEITETFFVDYNAYEIRNLEELRQLGCSVSLDDFGTGFTSFPSLLKLPVNEIKIDKSYVAKLGNPKYDILIRSFIEIAQTYDYQVVAEGVENKCQLDTLIEMGCNHFQGFYISRPTDIEKVQNIGCCL</sequence>
<name>A0A3N9TL24_9VIBR</name>
<dbReference type="Gene3D" id="3.20.20.450">
    <property type="entry name" value="EAL domain"/>
    <property type="match status" value="1"/>
</dbReference>
<proteinExistence type="predicted"/>